<dbReference type="GO" id="GO:0051287">
    <property type="term" value="F:NAD binding"/>
    <property type="evidence" value="ECO:0007669"/>
    <property type="project" value="InterPro"/>
</dbReference>
<dbReference type="EMBL" id="AGXP01000008">
    <property type="protein sequence ID" value="EIZ01288.1"/>
    <property type="molecule type" value="Genomic_DNA"/>
</dbReference>
<evidence type="ECO:0000313" key="3">
    <source>
        <dbReference type="Proteomes" id="UP000003917"/>
    </source>
</evidence>
<comment type="caution">
    <text evidence="2">The sequence shown here is derived from an EMBL/GenBank/DDBJ whole genome shotgun (WGS) entry which is preliminary data.</text>
</comment>
<dbReference type="SUPFAM" id="SSF52413">
    <property type="entry name" value="UDP-glucose/GDP-mannose dehydrogenase C-terminal domain"/>
    <property type="match status" value="1"/>
</dbReference>
<dbReference type="AlphaFoldDB" id="I9BN49"/>
<name>I9BN49_BACFG</name>
<feature type="domain" description="UDP-glucose/GDP-mannose dehydrogenase C-terminal" evidence="1">
    <location>
        <begin position="2"/>
        <end position="51"/>
    </location>
</feature>
<sequence length="71" mass="8236">MIEYATDMYDAVCDADALLLVIEWKEFRIPNWEIVKDKMKQMVIIDGRNIYAGEELAMLGVYVCLLVSDFI</sequence>
<dbReference type="PATRIC" id="fig|997881.3.peg.783"/>
<dbReference type="InterPro" id="IPR036220">
    <property type="entry name" value="UDP-Glc/GDP-Man_DH_C_sf"/>
</dbReference>
<dbReference type="Gene3D" id="3.40.50.720">
    <property type="entry name" value="NAD(P)-binding Rossmann-like Domain"/>
    <property type="match status" value="1"/>
</dbReference>
<evidence type="ECO:0000313" key="2">
    <source>
        <dbReference type="EMBL" id="EIZ01288.1"/>
    </source>
</evidence>
<dbReference type="Pfam" id="PF03720">
    <property type="entry name" value="UDPG_MGDP_dh_C"/>
    <property type="match status" value="1"/>
</dbReference>
<dbReference type="GO" id="GO:0016616">
    <property type="term" value="F:oxidoreductase activity, acting on the CH-OH group of donors, NAD or NADP as acceptor"/>
    <property type="evidence" value="ECO:0007669"/>
    <property type="project" value="InterPro"/>
</dbReference>
<protein>
    <recommendedName>
        <fullName evidence="1">UDP-glucose/GDP-mannose dehydrogenase C-terminal domain-containing protein</fullName>
    </recommendedName>
</protein>
<proteinExistence type="predicted"/>
<accession>I9BN49</accession>
<organism evidence="2 3">
    <name type="scientific">Bacteroides fragilis CL05T12C13</name>
    <dbReference type="NCBI Taxonomy" id="997881"/>
    <lineage>
        <taxon>Bacteria</taxon>
        <taxon>Pseudomonadati</taxon>
        <taxon>Bacteroidota</taxon>
        <taxon>Bacteroidia</taxon>
        <taxon>Bacteroidales</taxon>
        <taxon>Bacteroidaceae</taxon>
        <taxon>Bacteroides</taxon>
    </lineage>
</organism>
<evidence type="ECO:0000259" key="1">
    <source>
        <dbReference type="Pfam" id="PF03720"/>
    </source>
</evidence>
<dbReference type="InterPro" id="IPR014027">
    <property type="entry name" value="UDP-Glc/GDP-Man_DH_C"/>
</dbReference>
<dbReference type="Proteomes" id="UP000003917">
    <property type="component" value="Unassembled WGS sequence"/>
</dbReference>
<dbReference type="HOGENOM" id="CLU_197085_1_0_10"/>
<reference evidence="2 3" key="1">
    <citation type="submission" date="2012-02" db="EMBL/GenBank/DDBJ databases">
        <title>The Genome Sequence of Bacteroides fragilis CL05T12C13.</title>
        <authorList>
            <consortium name="The Broad Institute Genome Sequencing Platform"/>
            <person name="Earl A."/>
            <person name="Ward D."/>
            <person name="Feldgarden M."/>
            <person name="Gevers D."/>
            <person name="Zitomersky N.L."/>
            <person name="Coyne M.J."/>
            <person name="Comstock L.E."/>
            <person name="Young S.K."/>
            <person name="Zeng Q."/>
            <person name="Gargeya S."/>
            <person name="Fitzgerald M."/>
            <person name="Haas B."/>
            <person name="Abouelleil A."/>
            <person name="Alvarado L."/>
            <person name="Arachchi H.M."/>
            <person name="Berlin A."/>
            <person name="Chapman S.B."/>
            <person name="Gearin G."/>
            <person name="Goldberg J."/>
            <person name="Griggs A."/>
            <person name="Gujja S."/>
            <person name="Hansen M."/>
            <person name="Heiman D."/>
            <person name="Howarth C."/>
            <person name="Larimer J."/>
            <person name="Lui A."/>
            <person name="MacDonald P.J.P."/>
            <person name="McCowen C."/>
            <person name="Montmayeur A."/>
            <person name="Murphy C."/>
            <person name="Neiman D."/>
            <person name="Pearson M."/>
            <person name="Priest M."/>
            <person name="Roberts A."/>
            <person name="Saif S."/>
            <person name="Shea T."/>
            <person name="Sisk P."/>
            <person name="Stolte C."/>
            <person name="Sykes S."/>
            <person name="Wortman J."/>
            <person name="Nusbaum C."/>
            <person name="Birren B."/>
        </authorList>
    </citation>
    <scope>NUCLEOTIDE SEQUENCE [LARGE SCALE GENOMIC DNA]</scope>
    <source>
        <strain evidence="2 3">CL05T12C13</strain>
    </source>
</reference>
<gene>
    <name evidence="2" type="ORF">HMPREF1080_00748</name>
</gene>